<proteinExistence type="predicted"/>
<sequence length="82" mass="9090">MVPDWMVLRVVNDAPQVQLTWVSTYSGWISRFKVSPRFGRAPGRRRGLREREPGPTDQSARTGAYSPNRGAGPGIPGLVRRG</sequence>
<name>A0A919E4V4_9ACTN</name>
<evidence type="ECO:0000256" key="1">
    <source>
        <dbReference type="SAM" id="MobiDB-lite"/>
    </source>
</evidence>
<gene>
    <name evidence="2" type="ORF">GCM10018772_51210</name>
</gene>
<dbReference type="Proteomes" id="UP000630718">
    <property type="component" value="Unassembled WGS sequence"/>
</dbReference>
<accession>A0A919E4V4</accession>
<reference evidence="2" key="1">
    <citation type="journal article" date="2014" name="Int. J. Syst. Evol. Microbiol.">
        <title>Complete genome sequence of Corynebacterium casei LMG S-19264T (=DSM 44701T), isolated from a smear-ripened cheese.</title>
        <authorList>
            <consortium name="US DOE Joint Genome Institute (JGI-PGF)"/>
            <person name="Walter F."/>
            <person name="Albersmeier A."/>
            <person name="Kalinowski J."/>
            <person name="Ruckert C."/>
        </authorList>
    </citation>
    <scope>NUCLEOTIDE SEQUENCE</scope>
    <source>
        <strain evidence="2">JCM 4477</strain>
    </source>
</reference>
<organism evidence="2 3">
    <name type="scientific">Streptomyces fumanus</name>
    <dbReference type="NCBI Taxonomy" id="67302"/>
    <lineage>
        <taxon>Bacteria</taxon>
        <taxon>Bacillati</taxon>
        <taxon>Actinomycetota</taxon>
        <taxon>Actinomycetes</taxon>
        <taxon>Kitasatosporales</taxon>
        <taxon>Streptomycetaceae</taxon>
        <taxon>Streptomyces</taxon>
    </lineage>
</organism>
<evidence type="ECO:0000313" key="2">
    <source>
        <dbReference type="EMBL" id="GHF19616.1"/>
    </source>
</evidence>
<dbReference type="AlphaFoldDB" id="A0A919E4V4"/>
<reference evidence="2" key="2">
    <citation type="submission" date="2020-09" db="EMBL/GenBank/DDBJ databases">
        <authorList>
            <person name="Sun Q."/>
            <person name="Ohkuma M."/>
        </authorList>
    </citation>
    <scope>NUCLEOTIDE SEQUENCE</scope>
    <source>
        <strain evidence="2">JCM 4477</strain>
    </source>
</reference>
<comment type="caution">
    <text evidence="2">The sequence shown here is derived from an EMBL/GenBank/DDBJ whole genome shotgun (WGS) entry which is preliminary data.</text>
</comment>
<dbReference type="EMBL" id="BNBI01000011">
    <property type="protein sequence ID" value="GHF19616.1"/>
    <property type="molecule type" value="Genomic_DNA"/>
</dbReference>
<evidence type="ECO:0000313" key="3">
    <source>
        <dbReference type="Proteomes" id="UP000630718"/>
    </source>
</evidence>
<keyword evidence="3" id="KW-1185">Reference proteome</keyword>
<protein>
    <submittedName>
        <fullName evidence="2">Uncharacterized protein</fullName>
    </submittedName>
</protein>
<feature type="region of interest" description="Disordered" evidence="1">
    <location>
        <begin position="39"/>
        <end position="82"/>
    </location>
</feature>